<name>A0A812TYL3_SYMPI</name>
<dbReference type="AlphaFoldDB" id="A0A812TYL3"/>
<dbReference type="Proteomes" id="UP000649617">
    <property type="component" value="Unassembled WGS sequence"/>
</dbReference>
<evidence type="ECO:0000313" key="2">
    <source>
        <dbReference type="Proteomes" id="UP000649617"/>
    </source>
</evidence>
<keyword evidence="2" id="KW-1185">Reference proteome</keyword>
<organism evidence="1 2">
    <name type="scientific">Symbiodinium pilosum</name>
    <name type="common">Dinoflagellate</name>
    <dbReference type="NCBI Taxonomy" id="2952"/>
    <lineage>
        <taxon>Eukaryota</taxon>
        <taxon>Sar</taxon>
        <taxon>Alveolata</taxon>
        <taxon>Dinophyceae</taxon>
        <taxon>Suessiales</taxon>
        <taxon>Symbiodiniaceae</taxon>
        <taxon>Symbiodinium</taxon>
    </lineage>
</organism>
<gene>
    <name evidence="1" type="primary">cpr6</name>
    <name evidence="1" type="ORF">SPIL2461_LOCUS14410</name>
</gene>
<protein>
    <submittedName>
        <fullName evidence="1">Cpr6 protein</fullName>
    </submittedName>
</protein>
<sequence length="169" mass="19219">MAFVRCWQKERLCSNLSLSQLHGAPQREKPRRFDTAVLHTHVLRIVALLILVFWQSRSTVFLDKICIHQTDQALKAEGIMSIGGFLTNSKSLLVMWDATYVWRLWCIFEYAAFVKSHPDCPDTALKIRPTFLGPCTLAIAFGSLVVSCQHHLPCWVGFSLIKIARICMA</sequence>
<evidence type="ECO:0000313" key="1">
    <source>
        <dbReference type="EMBL" id="CAE7544168.1"/>
    </source>
</evidence>
<proteinExistence type="predicted"/>
<reference evidence="1" key="1">
    <citation type="submission" date="2021-02" db="EMBL/GenBank/DDBJ databases">
        <authorList>
            <person name="Dougan E. K."/>
            <person name="Rhodes N."/>
            <person name="Thang M."/>
            <person name="Chan C."/>
        </authorList>
    </citation>
    <scope>NUCLEOTIDE SEQUENCE</scope>
</reference>
<accession>A0A812TYL3</accession>
<comment type="caution">
    <text evidence="1">The sequence shown here is derived from an EMBL/GenBank/DDBJ whole genome shotgun (WGS) entry which is preliminary data.</text>
</comment>
<dbReference type="EMBL" id="CAJNIZ010033334">
    <property type="protein sequence ID" value="CAE7544168.1"/>
    <property type="molecule type" value="Genomic_DNA"/>
</dbReference>
<dbReference type="OrthoDB" id="447927at2759"/>